<comment type="caution">
    <text evidence="2">The sequence shown here is derived from an EMBL/GenBank/DDBJ whole genome shotgun (WGS) entry which is preliminary data.</text>
</comment>
<evidence type="ECO:0000313" key="2">
    <source>
        <dbReference type="EMBL" id="CAH8388520.1"/>
    </source>
</evidence>
<dbReference type="InterPro" id="IPR015915">
    <property type="entry name" value="Kelch-typ_b-propeller"/>
</dbReference>
<proteinExistence type="predicted"/>
<keyword evidence="3" id="KW-1185">Reference proteome</keyword>
<dbReference type="Proteomes" id="UP001642260">
    <property type="component" value="Unassembled WGS sequence"/>
</dbReference>
<evidence type="ECO:0000313" key="3">
    <source>
        <dbReference type="Proteomes" id="UP001642260"/>
    </source>
</evidence>
<protein>
    <recommendedName>
        <fullName evidence="1">FKB95-like N-terminal Kelch domain-containing protein</fullName>
    </recommendedName>
</protein>
<name>A0ABC8LX81_ERUVS</name>
<dbReference type="AlphaFoldDB" id="A0ABC8LX81"/>
<accession>A0ABC8LX81</accession>
<dbReference type="EMBL" id="CAKOAT010801820">
    <property type="protein sequence ID" value="CAH8388520.1"/>
    <property type="molecule type" value="Genomic_DNA"/>
</dbReference>
<dbReference type="SUPFAM" id="SSF117281">
    <property type="entry name" value="Kelch motif"/>
    <property type="match status" value="1"/>
</dbReference>
<dbReference type="InterPro" id="IPR057499">
    <property type="entry name" value="Kelch_FKB95"/>
</dbReference>
<feature type="domain" description="FKB95-like N-terminal Kelch" evidence="1">
    <location>
        <begin position="5"/>
        <end position="112"/>
    </location>
</feature>
<evidence type="ECO:0000259" key="1">
    <source>
        <dbReference type="Pfam" id="PF25210"/>
    </source>
</evidence>
<dbReference type="Pfam" id="PF25210">
    <property type="entry name" value="Kelch_FKB95"/>
    <property type="match status" value="1"/>
</dbReference>
<reference evidence="2 3" key="1">
    <citation type="submission" date="2022-03" db="EMBL/GenBank/DDBJ databases">
        <authorList>
            <person name="Macdonald S."/>
            <person name="Ahmed S."/>
            <person name="Newling K."/>
        </authorList>
    </citation>
    <scope>NUCLEOTIDE SEQUENCE [LARGE SCALE GENOMIC DNA]</scope>
</reference>
<sequence length="145" mass="17316">MELGRMSNDPVEMESKIRVRDDYNSYSYDPKASKWELKELFYAKKWEQGCVVDNVLYYYDVDKNKLRAYDPKKRWWTVVNGVEELLSKTNGSWDTYTVSYDEKLALFLQDRKIFGVWRLLWKHATKRRFGVKCNGLMMGLFGLVL</sequence>
<organism evidence="2 3">
    <name type="scientific">Eruca vesicaria subsp. sativa</name>
    <name type="common">Garden rocket</name>
    <name type="synonym">Eruca sativa</name>
    <dbReference type="NCBI Taxonomy" id="29727"/>
    <lineage>
        <taxon>Eukaryota</taxon>
        <taxon>Viridiplantae</taxon>
        <taxon>Streptophyta</taxon>
        <taxon>Embryophyta</taxon>
        <taxon>Tracheophyta</taxon>
        <taxon>Spermatophyta</taxon>
        <taxon>Magnoliopsida</taxon>
        <taxon>eudicotyledons</taxon>
        <taxon>Gunneridae</taxon>
        <taxon>Pentapetalae</taxon>
        <taxon>rosids</taxon>
        <taxon>malvids</taxon>
        <taxon>Brassicales</taxon>
        <taxon>Brassicaceae</taxon>
        <taxon>Brassiceae</taxon>
        <taxon>Eruca</taxon>
    </lineage>
</organism>
<gene>
    <name evidence="2" type="ORF">ERUC_LOCUS41003</name>
</gene>